<dbReference type="GO" id="GO:0044773">
    <property type="term" value="P:mitotic DNA damage checkpoint signaling"/>
    <property type="evidence" value="ECO:0007669"/>
    <property type="project" value="TreeGrafter"/>
</dbReference>
<organism evidence="2 3">
    <name type="scientific">Cristinia sonorae</name>
    <dbReference type="NCBI Taxonomy" id="1940300"/>
    <lineage>
        <taxon>Eukaryota</taxon>
        <taxon>Fungi</taxon>
        <taxon>Dikarya</taxon>
        <taxon>Basidiomycota</taxon>
        <taxon>Agaricomycotina</taxon>
        <taxon>Agaricomycetes</taxon>
        <taxon>Agaricomycetidae</taxon>
        <taxon>Agaricales</taxon>
        <taxon>Pleurotineae</taxon>
        <taxon>Stephanosporaceae</taxon>
        <taxon>Cristinia</taxon>
    </lineage>
</organism>
<keyword evidence="2" id="KW-0418">Kinase</keyword>
<name>A0A8K0UJM5_9AGAR</name>
<sequence>MDEQQIQFLLSRGFEVEDALQEGPISWNFESEETEFTPSHYCVRNVADGDWIAVAYYPKARDDLDTVTEAHRRNSILRRIWVMQRVAALESPCESLAPLLEKLEDRRFTYILMPLYDITLDEWMDTKRQYKEKVSFNQALRICIQLATAVGKLHKMRVIHRNIMAFNVMLDQKENAVLVGYGQASIPHADFQGENELPRLRFNDVIVPPEQTSHTYATDIWALGKLFLRLFSGKLFPGPGPHNIEDAIFKYMGSSQPKLSEVIRLLSRMLEENPRLRYNIENVLVELSLILEPSYC</sequence>
<dbReference type="GO" id="GO:0005634">
    <property type="term" value="C:nucleus"/>
    <property type="evidence" value="ECO:0007669"/>
    <property type="project" value="TreeGrafter"/>
</dbReference>
<accession>A0A8K0UJM5</accession>
<evidence type="ECO:0000259" key="1">
    <source>
        <dbReference type="PROSITE" id="PS50011"/>
    </source>
</evidence>
<evidence type="ECO:0000313" key="2">
    <source>
        <dbReference type="EMBL" id="KAH8093199.1"/>
    </source>
</evidence>
<dbReference type="Proteomes" id="UP000813824">
    <property type="component" value="Unassembled WGS sequence"/>
</dbReference>
<dbReference type="PANTHER" id="PTHR44167:SF24">
    <property type="entry name" value="SERINE_THREONINE-PROTEIN KINASE CHK2"/>
    <property type="match status" value="1"/>
</dbReference>
<dbReference type="SUPFAM" id="SSF56112">
    <property type="entry name" value="Protein kinase-like (PK-like)"/>
    <property type="match status" value="1"/>
</dbReference>
<dbReference type="AlphaFoldDB" id="A0A8K0UJM5"/>
<dbReference type="GO" id="GO:0005524">
    <property type="term" value="F:ATP binding"/>
    <property type="evidence" value="ECO:0007669"/>
    <property type="project" value="InterPro"/>
</dbReference>
<reference evidence="2" key="1">
    <citation type="journal article" date="2021" name="New Phytol.">
        <title>Evolutionary innovations through gain and loss of genes in the ectomycorrhizal Boletales.</title>
        <authorList>
            <person name="Wu G."/>
            <person name="Miyauchi S."/>
            <person name="Morin E."/>
            <person name="Kuo A."/>
            <person name="Drula E."/>
            <person name="Varga T."/>
            <person name="Kohler A."/>
            <person name="Feng B."/>
            <person name="Cao Y."/>
            <person name="Lipzen A."/>
            <person name="Daum C."/>
            <person name="Hundley H."/>
            <person name="Pangilinan J."/>
            <person name="Johnson J."/>
            <person name="Barry K."/>
            <person name="LaButti K."/>
            <person name="Ng V."/>
            <person name="Ahrendt S."/>
            <person name="Min B."/>
            <person name="Choi I.G."/>
            <person name="Park H."/>
            <person name="Plett J.M."/>
            <person name="Magnuson J."/>
            <person name="Spatafora J.W."/>
            <person name="Nagy L.G."/>
            <person name="Henrissat B."/>
            <person name="Grigoriev I.V."/>
            <person name="Yang Z.L."/>
            <person name="Xu J."/>
            <person name="Martin F.M."/>
        </authorList>
    </citation>
    <scope>NUCLEOTIDE SEQUENCE</scope>
    <source>
        <strain evidence="2">KKN 215</strain>
    </source>
</reference>
<dbReference type="PANTHER" id="PTHR44167">
    <property type="entry name" value="OVARIAN-SPECIFIC SERINE/THREONINE-PROTEIN KINASE LOK-RELATED"/>
    <property type="match status" value="1"/>
</dbReference>
<comment type="caution">
    <text evidence="2">The sequence shown here is derived from an EMBL/GenBank/DDBJ whole genome shotgun (WGS) entry which is preliminary data.</text>
</comment>
<dbReference type="InterPro" id="IPR000719">
    <property type="entry name" value="Prot_kinase_dom"/>
</dbReference>
<gene>
    <name evidence="2" type="ORF">BXZ70DRAFT_386146</name>
</gene>
<keyword evidence="3" id="KW-1185">Reference proteome</keyword>
<dbReference type="GO" id="GO:0004674">
    <property type="term" value="F:protein serine/threonine kinase activity"/>
    <property type="evidence" value="ECO:0007669"/>
    <property type="project" value="TreeGrafter"/>
</dbReference>
<dbReference type="Gene3D" id="1.10.510.10">
    <property type="entry name" value="Transferase(Phosphotransferase) domain 1"/>
    <property type="match status" value="1"/>
</dbReference>
<dbReference type="PROSITE" id="PS50011">
    <property type="entry name" value="PROTEIN_KINASE_DOM"/>
    <property type="match status" value="1"/>
</dbReference>
<protein>
    <submittedName>
        <fullName evidence="2">Kinase-like domain-containing protein</fullName>
    </submittedName>
</protein>
<proteinExistence type="predicted"/>
<evidence type="ECO:0000313" key="3">
    <source>
        <dbReference type="Proteomes" id="UP000813824"/>
    </source>
</evidence>
<dbReference type="SMART" id="SM00220">
    <property type="entry name" value="S_TKc"/>
    <property type="match status" value="1"/>
</dbReference>
<keyword evidence="2" id="KW-0808">Transferase</keyword>
<dbReference type="EMBL" id="JAEVFJ010000029">
    <property type="protein sequence ID" value="KAH8093199.1"/>
    <property type="molecule type" value="Genomic_DNA"/>
</dbReference>
<dbReference type="InterPro" id="IPR011009">
    <property type="entry name" value="Kinase-like_dom_sf"/>
</dbReference>
<dbReference type="Pfam" id="PF00069">
    <property type="entry name" value="Pkinase"/>
    <property type="match status" value="1"/>
</dbReference>
<dbReference type="OrthoDB" id="1668230at2759"/>
<feature type="domain" description="Protein kinase" evidence="1">
    <location>
        <begin position="14"/>
        <end position="289"/>
    </location>
</feature>